<dbReference type="Pfam" id="PF24642">
    <property type="entry name" value="DUF7636"/>
    <property type="match status" value="1"/>
</dbReference>
<evidence type="ECO:0000256" key="10">
    <source>
        <dbReference type="HAMAP-Rule" id="MF_03037"/>
    </source>
</evidence>
<name>A0A182E1N4_ONCOC</name>
<dbReference type="SUPFAM" id="SSF50978">
    <property type="entry name" value="WD40 repeat-like"/>
    <property type="match status" value="1"/>
</dbReference>
<dbReference type="InterPro" id="IPR015943">
    <property type="entry name" value="WD40/YVTN_repeat-like_dom_sf"/>
</dbReference>
<evidence type="ECO:0000256" key="4">
    <source>
        <dbReference type="ARBA" id="ARBA00022679"/>
    </source>
</evidence>
<dbReference type="Proteomes" id="UP000271087">
    <property type="component" value="Unassembled WGS sequence"/>
</dbReference>
<feature type="domain" description="PH-like" evidence="16">
    <location>
        <begin position="486"/>
        <end position="706"/>
    </location>
</feature>
<dbReference type="OrthoDB" id="6513042at2759"/>
<evidence type="ECO:0000256" key="6">
    <source>
        <dbReference type="ARBA" id="ARBA00022737"/>
    </source>
</evidence>
<dbReference type="Pfam" id="PF25359">
    <property type="entry name" value="PH_met_RdRP"/>
    <property type="match status" value="1"/>
</dbReference>
<keyword evidence="3 11" id="KW-0853">WD repeat</keyword>
<keyword evidence="8" id="KW-0943">RNA-mediated gene silencing</keyword>
<keyword evidence="4" id="KW-0808">Transferase</keyword>
<evidence type="ECO:0000256" key="12">
    <source>
        <dbReference type="SAM" id="MobiDB-lite"/>
    </source>
</evidence>
<reference evidence="18 19" key="2">
    <citation type="submission" date="2018-08" db="EMBL/GenBank/DDBJ databases">
        <authorList>
            <person name="Laetsch R D."/>
            <person name="Stevens L."/>
            <person name="Kumar S."/>
            <person name="Blaxter L. M."/>
        </authorList>
    </citation>
    <scope>NUCLEOTIDE SEQUENCE [LARGE SCALE GENOMIC DNA]</scope>
</reference>
<dbReference type="Pfam" id="PF26253">
    <property type="entry name" value="RdRP_head"/>
    <property type="match status" value="1"/>
</dbReference>
<reference evidence="20" key="1">
    <citation type="submission" date="2016-06" db="UniProtKB">
        <authorList>
            <consortium name="WormBaseParasite"/>
        </authorList>
    </citation>
    <scope>IDENTIFICATION</scope>
</reference>
<sequence length="1962" mass="226964">MISDVNKVNHSCDVACRVWCVQWNHAGTILASCGDDKTIKLWKRIDDAPYLVYSGTIKGSHNRAIRHVAFSPNDKFLASAGFDAAIVVHQLCNNDYEEINRLEGHENEVKCCAFSSSGEYLATCSRDKSVWFWQLDESEDFEIASILQSHTQDVKFVVWHPVDELLVSCSYDCSIRFYRFDGEDWITQQKIDNAHESTVWSADFSDDGNSLVTVGADFSINIWMRQEMNVAASKSKWNKVTSICVKTKWPLYSVSWNKLHGIIAVGGGDSEIRFYHLNNSAGSPILEECFRRYKLPSEINCLTWNPLESRLLASATDDGEIYMLRINGKIYEAAFSVLVNSLEKSIGSVEHCKKMLKHLEYLWSRMIGMIQYERTSEIKRWAEPLHVNVILLSENVELVALLKNIIPKIETFEKNLRIGRDIIEHRVEIHDYGSPWIELRVDVMSSCWKRTFPKMASMFQTLTSEFSGKHAPILQATERGFFMDDCLSAELQVDIHSIHHGNLLDPGTFCSHFTREIPERINRTKLKECIEVLSKLSSHDVHTPMYVDFEHDRNIFTVRFAVLDGYRNREMCNANNEKLVEGSMFTLKVRYTSLRRILVDTKVRHYETYVTRIYFHLNYPPEIRRFRQKVNSSRGIKVEIIGDRFRYYPETDHEKKDAINSAIMAINDSPVFCLQFTETMDDDLLYRLLSRLRARVGLPIEFANVQLSYFSVDNYVALPVRIIGCDYRRCAKTEENLQDNQLYQPVEPKVDKTWSEKFHSLSFGLEYLIAALLSRGAVVKDQLLRTVESRDYFLTHIIKSYEQDEAVAVYFIELYKLKMTLEVLERLINMIDEMKNIPPLINAFNSIYNSIFGKKELLAEIHEKSADEGFQRVRKAIITPTRMLLVVPELLMGNRVLREFDESGDGALRIQFRDDDGTHLRRNNAGVYIIETTVHNCLRYGIYISNCHFVYLASSNSQMRDNGCYFFNDGNDGKVKKIRAKLGKFDCTNIPKLMSRMGQCFTQSKESDVILRRKKYNKTYDIIGGKDSCGEPFVFSDGVGKLSEDFAEQIAKDLGLVRCVPSCFQFRHRGLKGVLSVDPALRQRRLWAERNGLEDRHGKTDKVNDLDVLFRPSQDKFHAPRKEIIEIVKYSSPTPVCLNRPLINILDQVSDIQGFDVHSRVVHRIHSLLDRQLLHLSDSLMSESRCRERLAEFPRRINVQYLSVARGFTLTQEPFFHSLLIASVRFTLQKQLSKEQIQIPANLGRSMFGILDETGLLQYGQIFVQFTNNISLKTPSKAAAKTILKGRVLMTKNPSIVAGDVRVFEAVDLPELRHLVDVVVFPQHGPRPHTDEMAGSDLDGDEYSVIWDDQMLFDHNEEPMDFSKLARPPEDLGEDDVMCGMRHSSQFQVREMRRFYVEYVKQDSIGAIANAFLVCISIAEKHSQSVDFPKTGRPPKPLLKDWGTREDGKIMPPERPEHWPDFMCKNHEPSYVSTRLVGQLFRRIRLVHDVLTITSASEEHSQVTVDFLLEYNGWESYEENAKSNLLVYSAHIKALMDNYGIQDEGQLFSGCISKIRNRISDRDTDDMSQFNTNFIIEQKLTNIFMSFRHSFFKEFGGFMSCTQPDDDFHNKDMIERRYCKCPTVEMKKKASAYYIVCYRRAVNASERLLSFAWIAWDVLAEIKKENCILTSQNILTVDPLYEHVSNVVTCFCDNNKEDYDETIGHLTEGASGLDKLFYVLCKWGEHQQLFEGRLKREHLCLLLIQYGLGYISGENIRNYVFLEQTDEIPMENSDEIHDLNNLIGGVGKCFLRFLQYLSSRSFETMKIFNFMRPNLGYHSVLMRGQWFDLHQVAVKTFYRIVLTSRFDELSVFQRKQISARNSSLQSFIEAEPFTIELPEDLRSHDENLKNKMIRYSGVHHLYLRRLPDRKNRVMVSAFGTLESLHRLRDVLAVKPTSNMQADNKLRSDMMLRLVYERIQELP</sequence>
<organism evidence="20">
    <name type="scientific">Onchocerca ochengi</name>
    <name type="common">Filarial nematode worm</name>
    <dbReference type="NCBI Taxonomy" id="42157"/>
    <lineage>
        <taxon>Eukaryota</taxon>
        <taxon>Metazoa</taxon>
        <taxon>Ecdysozoa</taxon>
        <taxon>Nematoda</taxon>
        <taxon>Chromadorea</taxon>
        <taxon>Rhabditida</taxon>
        <taxon>Spirurina</taxon>
        <taxon>Spiruromorpha</taxon>
        <taxon>Filarioidea</taxon>
        <taxon>Onchocercidae</taxon>
        <taxon>Onchocerca</taxon>
    </lineage>
</organism>
<gene>
    <name evidence="18" type="ORF">NOO_LOCUS1873</name>
</gene>
<keyword evidence="2" id="KW-0696">RNA-directed RNA polymerase</keyword>
<evidence type="ECO:0000256" key="5">
    <source>
        <dbReference type="ARBA" id="ARBA00022695"/>
    </source>
</evidence>
<dbReference type="InterPro" id="IPR058752">
    <property type="entry name" value="RDRP_C_head"/>
</dbReference>
<evidence type="ECO:0000256" key="1">
    <source>
        <dbReference type="ARBA" id="ARBA00005762"/>
    </source>
</evidence>
<dbReference type="InterPro" id="IPR057493">
    <property type="entry name" value="PH_RdRP-assoc"/>
</dbReference>
<dbReference type="GO" id="GO:0031380">
    <property type="term" value="C:nuclear RNA-directed RNA polymerase complex"/>
    <property type="evidence" value="ECO:0007669"/>
    <property type="project" value="TreeGrafter"/>
</dbReference>
<dbReference type="PANTHER" id="PTHR23079">
    <property type="entry name" value="RNA-DEPENDENT RNA POLYMERASE"/>
    <property type="match status" value="1"/>
</dbReference>
<dbReference type="InterPro" id="IPR056053">
    <property type="entry name" value="DUF7636"/>
</dbReference>
<feature type="repeat" description="WD" evidence="11">
    <location>
        <begin position="192"/>
        <end position="223"/>
    </location>
</feature>
<feature type="domain" description="DUF7636" evidence="14">
    <location>
        <begin position="1867"/>
        <end position="1961"/>
    </location>
</feature>
<evidence type="ECO:0000256" key="9">
    <source>
        <dbReference type="ARBA" id="ARBA00048744"/>
    </source>
</evidence>
<dbReference type="Pfam" id="PF05183">
    <property type="entry name" value="RdRP"/>
    <property type="match status" value="1"/>
</dbReference>
<evidence type="ECO:0000259" key="14">
    <source>
        <dbReference type="Pfam" id="PF24642"/>
    </source>
</evidence>
<feature type="domain" description="DUF7752" evidence="15">
    <location>
        <begin position="1711"/>
        <end position="1810"/>
    </location>
</feature>
<keyword evidence="6" id="KW-0677">Repeat</keyword>
<evidence type="ECO:0000259" key="13">
    <source>
        <dbReference type="Pfam" id="PF05183"/>
    </source>
</evidence>
<dbReference type="EMBL" id="UYRW01000261">
    <property type="protein sequence ID" value="VDK65103.1"/>
    <property type="molecule type" value="Genomic_DNA"/>
</dbReference>
<dbReference type="PANTHER" id="PTHR23079:SF57">
    <property type="entry name" value="RNA-DIRECTED RNA POLYMERASE"/>
    <property type="match status" value="1"/>
</dbReference>
<evidence type="ECO:0000256" key="11">
    <source>
        <dbReference type="PROSITE-ProRule" id="PRU00221"/>
    </source>
</evidence>
<dbReference type="GO" id="GO:0016226">
    <property type="term" value="P:iron-sulfur cluster assembly"/>
    <property type="evidence" value="ECO:0007669"/>
    <property type="project" value="UniProtKB-UniRule"/>
</dbReference>
<dbReference type="InterPro" id="IPR056654">
    <property type="entry name" value="DUF7752"/>
</dbReference>
<feature type="region of interest" description="Disordered" evidence="12">
    <location>
        <begin position="1427"/>
        <end position="1451"/>
    </location>
</feature>
<dbReference type="InterPro" id="IPR007855">
    <property type="entry name" value="RDRP"/>
</dbReference>
<dbReference type="InterPro" id="IPR036322">
    <property type="entry name" value="WD40_repeat_dom_sf"/>
</dbReference>
<evidence type="ECO:0000259" key="17">
    <source>
        <dbReference type="Pfam" id="PF26253"/>
    </source>
</evidence>
<dbReference type="CDD" id="cd00200">
    <property type="entry name" value="WD40"/>
    <property type="match status" value="1"/>
</dbReference>
<dbReference type="Pfam" id="PF24934">
    <property type="entry name" value="DUF7752"/>
    <property type="match status" value="1"/>
</dbReference>
<evidence type="ECO:0000313" key="20">
    <source>
        <dbReference type="WBParaSite" id="nOo.2.0.1.t01873-RA"/>
    </source>
</evidence>
<dbReference type="Pfam" id="PF00400">
    <property type="entry name" value="WD40"/>
    <property type="match status" value="5"/>
</dbReference>
<feature type="repeat" description="WD" evidence="11">
    <location>
        <begin position="147"/>
        <end position="188"/>
    </location>
</feature>
<dbReference type="InterPro" id="IPR028608">
    <property type="entry name" value="CIAO1/Cia1"/>
</dbReference>
<dbReference type="GO" id="GO:0003723">
    <property type="term" value="F:RNA binding"/>
    <property type="evidence" value="ECO:0007669"/>
    <property type="project" value="UniProtKB-KW"/>
</dbReference>
<feature type="domain" description="RDRP core" evidence="13">
    <location>
        <begin position="878"/>
        <end position="1484"/>
    </location>
</feature>
<dbReference type="InterPro" id="IPR057596">
    <property type="entry name" value="RDRP_core"/>
</dbReference>
<dbReference type="SMART" id="SM00320">
    <property type="entry name" value="WD40"/>
    <property type="match status" value="7"/>
</dbReference>
<dbReference type="GO" id="GO:0097361">
    <property type="term" value="C:cytosolic [4Fe-4S] assembly targeting complex"/>
    <property type="evidence" value="ECO:0007669"/>
    <property type="project" value="InterPro"/>
</dbReference>
<evidence type="ECO:0000313" key="18">
    <source>
        <dbReference type="EMBL" id="VDK65103.1"/>
    </source>
</evidence>
<dbReference type="PROSITE" id="PS51257">
    <property type="entry name" value="PROKAR_LIPOPROTEIN"/>
    <property type="match status" value="1"/>
</dbReference>
<dbReference type="Gene3D" id="2.130.10.10">
    <property type="entry name" value="YVTN repeat-like/Quinoprotein amine dehydrogenase"/>
    <property type="match status" value="1"/>
</dbReference>
<keyword evidence="5" id="KW-0548">Nucleotidyltransferase</keyword>
<evidence type="ECO:0000313" key="19">
    <source>
        <dbReference type="Proteomes" id="UP000271087"/>
    </source>
</evidence>
<evidence type="ECO:0000256" key="2">
    <source>
        <dbReference type="ARBA" id="ARBA00022484"/>
    </source>
</evidence>
<comment type="similarity">
    <text evidence="10">Belongs to the WD repeat CIA1 family.</text>
</comment>
<dbReference type="HAMAP" id="MF_03037">
    <property type="entry name" value="ciao1"/>
    <property type="match status" value="1"/>
</dbReference>
<keyword evidence="7" id="KW-0694">RNA-binding</keyword>
<accession>A0A182E1N4</accession>
<feature type="repeat" description="WD" evidence="11">
    <location>
        <begin position="18"/>
        <end position="43"/>
    </location>
</feature>
<protein>
    <recommendedName>
        <fullName evidence="10">Probable cytosolic iron-sulfur protein assembly protein CIAO1 homolog</fullName>
    </recommendedName>
</protein>
<keyword evidence="19" id="KW-1185">Reference proteome</keyword>
<dbReference type="GO" id="GO:0030422">
    <property type="term" value="P:siRNA processing"/>
    <property type="evidence" value="ECO:0007669"/>
    <property type="project" value="TreeGrafter"/>
</dbReference>
<feature type="repeat" description="WD" evidence="11">
    <location>
        <begin position="102"/>
        <end position="143"/>
    </location>
</feature>
<evidence type="ECO:0000259" key="16">
    <source>
        <dbReference type="Pfam" id="PF25359"/>
    </source>
</evidence>
<comment type="similarity">
    <text evidence="1">Belongs to the RdRP family.</text>
</comment>
<dbReference type="STRING" id="42157.A0A182E1N4"/>
<comment type="function">
    <text evidence="10">Essential component of the cytosolic iron-sulfur (Fe/S) protein assembly machinery. Required for the maturation of extramitochondrial Fe/S proteins.</text>
</comment>
<comment type="catalytic activity">
    <reaction evidence="9">
        <text>RNA(n) + a ribonucleoside 5'-triphosphate = RNA(n+1) + diphosphate</text>
        <dbReference type="Rhea" id="RHEA:21248"/>
        <dbReference type="Rhea" id="RHEA-COMP:14527"/>
        <dbReference type="Rhea" id="RHEA-COMP:17342"/>
        <dbReference type="ChEBI" id="CHEBI:33019"/>
        <dbReference type="ChEBI" id="CHEBI:61557"/>
        <dbReference type="ChEBI" id="CHEBI:140395"/>
        <dbReference type="EC" id="2.7.7.48"/>
    </reaction>
</comment>
<feature type="domain" description="RDRP C-terminal head" evidence="17">
    <location>
        <begin position="1509"/>
        <end position="1667"/>
    </location>
</feature>
<evidence type="ECO:0000256" key="8">
    <source>
        <dbReference type="ARBA" id="ARBA00023158"/>
    </source>
</evidence>
<evidence type="ECO:0000256" key="7">
    <source>
        <dbReference type="ARBA" id="ARBA00022884"/>
    </source>
</evidence>
<dbReference type="WBParaSite" id="nOo.2.0.1.t01873-RA">
    <property type="protein sequence ID" value="nOo.2.0.1.t01873-RA"/>
    <property type="gene ID" value="nOo.2.0.1.g01873"/>
</dbReference>
<dbReference type="PROSITE" id="PS50082">
    <property type="entry name" value="WD_REPEATS_2"/>
    <property type="match status" value="4"/>
</dbReference>
<feature type="compositionally biased region" description="Basic and acidic residues" evidence="12">
    <location>
        <begin position="1438"/>
        <end position="1451"/>
    </location>
</feature>
<dbReference type="PROSITE" id="PS50294">
    <property type="entry name" value="WD_REPEATS_REGION"/>
    <property type="match status" value="2"/>
</dbReference>
<dbReference type="GO" id="GO:0003968">
    <property type="term" value="F:RNA-directed RNA polymerase activity"/>
    <property type="evidence" value="ECO:0007669"/>
    <property type="project" value="UniProtKB-KW"/>
</dbReference>
<dbReference type="InterPro" id="IPR001680">
    <property type="entry name" value="WD40_rpt"/>
</dbReference>
<proteinExistence type="inferred from homology"/>
<evidence type="ECO:0000256" key="3">
    <source>
        <dbReference type="ARBA" id="ARBA00022574"/>
    </source>
</evidence>
<evidence type="ECO:0000259" key="15">
    <source>
        <dbReference type="Pfam" id="PF24934"/>
    </source>
</evidence>